<evidence type="ECO:0000256" key="2">
    <source>
        <dbReference type="SAM" id="MobiDB-lite"/>
    </source>
</evidence>
<evidence type="ECO:0000313" key="4">
    <source>
        <dbReference type="Proteomes" id="UP001221898"/>
    </source>
</evidence>
<evidence type="ECO:0000313" key="3">
    <source>
        <dbReference type="EMBL" id="KAJ8413171.1"/>
    </source>
</evidence>
<feature type="coiled-coil region" evidence="1">
    <location>
        <begin position="208"/>
        <end position="264"/>
    </location>
</feature>
<gene>
    <name evidence="3" type="ORF">AAFF_G00091670</name>
</gene>
<feature type="compositionally biased region" description="Pro residues" evidence="2">
    <location>
        <begin position="581"/>
        <end position="596"/>
    </location>
</feature>
<dbReference type="EMBL" id="JAINUG010000016">
    <property type="protein sequence ID" value="KAJ8413171.1"/>
    <property type="molecule type" value="Genomic_DNA"/>
</dbReference>
<organism evidence="3 4">
    <name type="scientific">Aldrovandia affinis</name>
    <dbReference type="NCBI Taxonomy" id="143900"/>
    <lineage>
        <taxon>Eukaryota</taxon>
        <taxon>Metazoa</taxon>
        <taxon>Chordata</taxon>
        <taxon>Craniata</taxon>
        <taxon>Vertebrata</taxon>
        <taxon>Euteleostomi</taxon>
        <taxon>Actinopterygii</taxon>
        <taxon>Neopterygii</taxon>
        <taxon>Teleostei</taxon>
        <taxon>Notacanthiformes</taxon>
        <taxon>Halosauridae</taxon>
        <taxon>Aldrovandia</taxon>
    </lineage>
</organism>
<dbReference type="PANTHER" id="PTHR22028">
    <property type="entry name" value="SFI1 SPINDLE BODY DOMAIN-CONTAINING PROTEIN-RELATED"/>
    <property type="match status" value="1"/>
</dbReference>
<feature type="region of interest" description="Disordered" evidence="2">
    <location>
        <begin position="443"/>
        <end position="473"/>
    </location>
</feature>
<dbReference type="PANTHER" id="PTHR22028:SF5">
    <property type="entry name" value="COILED-COIL DOMAIN-CONTAINING PROTEIN 191"/>
    <property type="match status" value="1"/>
</dbReference>
<proteinExistence type="predicted"/>
<reference evidence="3" key="1">
    <citation type="journal article" date="2023" name="Science">
        <title>Genome structures resolve the early diversification of teleost fishes.</title>
        <authorList>
            <person name="Parey E."/>
            <person name="Louis A."/>
            <person name="Montfort J."/>
            <person name="Bouchez O."/>
            <person name="Roques C."/>
            <person name="Iampietro C."/>
            <person name="Lluch J."/>
            <person name="Castinel A."/>
            <person name="Donnadieu C."/>
            <person name="Desvignes T."/>
            <person name="Floi Bucao C."/>
            <person name="Jouanno E."/>
            <person name="Wen M."/>
            <person name="Mejri S."/>
            <person name="Dirks R."/>
            <person name="Jansen H."/>
            <person name="Henkel C."/>
            <person name="Chen W.J."/>
            <person name="Zahm M."/>
            <person name="Cabau C."/>
            <person name="Klopp C."/>
            <person name="Thompson A.W."/>
            <person name="Robinson-Rechavi M."/>
            <person name="Braasch I."/>
            <person name="Lecointre G."/>
            <person name="Bobe J."/>
            <person name="Postlethwait J.H."/>
            <person name="Berthelot C."/>
            <person name="Roest Crollius H."/>
            <person name="Guiguen Y."/>
        </authorList>
    </citation>
    <scope>NUCLEOTIDE SEQUENCE</scope>
    <source>
        <strain evidence="3">NC1722</strain>
    </source>
</reference>
<accession>A0AAD7WXE8</accession>
<dbReference type="Proteomes" id="UP001221898">
    <property type="component" value="Unassembled WGS sequence"/>
</dbReference>
<sequence length="890" mass="105362">MANAEHSPDRFRWKRFSKNKKKASKVQLNDDNIAQWMKRVEMASELAVSEVFPRRRRAPDKRMSSQAMALQSMEQLYDHDEAYSEAQDLLNDWMNRNVRLELGVGEDEDEEEESVVTSGTYTSPAPPTAFLQSNFDDLYSYLDQDAEESVVHNILQELMEKEVVDSGMVEDLFLCTESTKTRRKNPLVTMEMRHQMVRENRARHNAARLRQQQEKELCRQAREEAQQREQEEQHRRKLEVQQQEELLQQEVVRLRRRMEEQRILDQRAQLMERERRDKKKLVLAPPSADLSPGRPNMQQEERKQLRRLQVVQARVHMLNLRCLQKHFSEWYSTVLERRVQTGKAAALCDWRNQLRAWRGWRSVVWARRAEREATRTEEELRAEKRRCQVALESDRRRLLRQFLSGWRVWAQAERSRRDLLFQQEEMQRKMTAFIGAATSGKLGASNAPLTAPSPPETTLTPTQPQTGQQGVEPTISDPPPAVLGDCLPLPNTPPTQAWQVTRRHTAVSMEDLQQVGQGVAPQRWGREEQRRMEQQRTIAEQHRRLREQRHQINLLLEEQRRLGLQQKEQRKSGLQRQAQKAPPPHPTHQSPTPPAGPSCTQQETVVAHSAPKTTLHPPPCPLVTAMEERARQRAERRREVEEVKRQKEDEKQALMRAELEQRQREEEEERKRKAEKRKEEKRQQREREMEKQHRVEQELKMQVRAVEHHRRVLLRQRGLAPWKRLLEKSHFHSQLAQDHHRVSLLRCCLLSWVQITAESLAEKEACATHLYQHTLLRRSLHFWLKLKDHSAAQEMQAERCFQAQTLRRTFMALLDHTTRERFAAWDREKQALEYWHRCMVRRCFQAWQGLPLLLRQEKEKEARRKHLRRQVADILPDFQCSPEGGARVGL</sequence>
<keyword evidence="4" id="KW-1185">Reference proteome</keyword>
<feature type="compositionally biased region" description="Low complexity" evidence="2">
    <location>
        <begin position="456"/>
        <end position="473"/>
    </location>
</feature>
<evidence type="ECO:0000256" key="1">
    <source>
        <dbReference type="SAM" id="Coils"/>
    </source>
</evidence>
<name>A0AAD7WXE8_9TELE</name>
<protein>
    <recommendedName>
        <fullName evidence="5">Coiled-coil domain containing 191</fullName>
    </recommendedName>
</protein>
<feature type="region of interest" description="Disordered" evidence="2">
    <location>
        <begin position="565"/>
        <end position="695"/>
    </location>
</feature>
<dbReference type="AlphaFoldDB" id="A0AAD7WXE8"/>
<feature type="region of interest" description="Disordered" evidence="2">
    <location>
        <begin position="515"/>
        <end position="537"/>
    </location>
</feature>
<comment type="caution">
    <text evidence="3">The sequence shown here is derived from an EMBL/GenBank/DDBJ whole genome shotgun (WGS) entry which is preliminary data.</text>
</comment>
<feature type="compositionally biased region" description="Basic and acidic residues" evidence="2">
    <location>
        <begin position="626"/>
        <end position="695"/>
    </location>
</feature>
<keyword evidence="1" id="KW-0175">Coiled coil</keyword>
<feature type="compositionally biased region" description="Basic and acidic residues" evidence="2">
    <location>
        <begin position="524"/>
        <end position="537"/>
    </location>
</feature>
<dbReference type="InterPro" id="IPR052270">
    <property type="entry name" value="CACF_protein"/>
</dbReference>
<evidence type="ECO:0008006" key="5">
    <source>
        <dbReference type="Google" id="ProtNLM"/>
    </source>
</evidence>